<sequence>MSGFEMTRFFRTIKPFFYLLPSLVILGLFAYYPAFSVFRLSLFKWEFISPKMEFVGFDQFVRLFGDDRFWNSLWVTAKYTVGVTAVSLFLGLILAVLLNQKKHIPGRSVWRSIYFLPSVTPTVAIAMVWMLIFNPGFGIVNIALRKLGLEGLNWLADMRWALFCVMLLGIWRRMGFNFLNYLAALQNVSESLYESAEIDGANGFEKFLYITLPMVKPTTIMLLILGVIDSFMVIDQILILTGGGPGGSTEVIGQFMYTTAFRLAKLGYGSAISVVMFLIIMIFTVFQWRFVGFGTAEE</sequence>
<evidence type="ECO:0000313" key="9">
    <source>
        <dbReference type="EMBL" id="KPL78798.1"/>
    </source>
</evidence>
<evidence type="ECO:0000256" key="2">
    <source>
        <dbReference type="ARBA" id="ARBA00022448"/>
    </source>
</evidence>
<feature type="transmembrane region" description="Helical" evidence="7">
    <location>
        <begin position="79"/>
        <end position="100"/>
    </location>
</feature>
<name>A0A0P6X9R0_9CHLR</name>
<dbReference type="PROSITE" id="PS50928">
    <property type="entry name" value="ABC_TM1"/>
    <property type="match status" value="1"/>
</dbReference>
<dbReference type="STRING" id="1134406.ADN00_06120"/>
<evidence type="ECO:0000313" key="10">
    <source>
        <dbReference type="Proteomes" id="UP000050417"/>
    </source>
</evidence>
<protein>
    <recommendedName>
        <fullName evidence="8">ABC transmembrane type-1 domain-containing protein</fullName>
    </recommendedName>
</protein>
<evidence type="ECO:0000256" key="6">
    <source>
        <dbReference type="ARBA" id="ARBA00023136"/>
    </source>
</evidence>
<evidence type="ECO:0000256" key="4">
    <source>
        <dbReference type="ARBA" id="ARBA00022692"/>
    </source>
</evidence>
<comment type="similarity">
    <text evidence="7">Belongs to the binding-protein-dependent transport system permease family.</text>
</comment>
<dbReference type="InterPro" id="IPR035906">
    <property type="entry name" value="MetI-like_sf"/>
</dbReference>
<keyword evidence="3" id="KW-1003">Cell membrane</keyword>
<evidence type="ECO:0000256" key="5">
    <source>
        <dbReference type="ARBA" id="ARBA00022989"/>
    </source>
</evidence>
<gene>
    <name evidence="9" type="ORF">ADN00_06120</name>
</gene>
<keyword evidence="4 7" id="KW-0812">Transmembrane</keyword>
<evidence type="ECO:0000259" key="8">
    <source>
        <dbReference type="PROSITE" id="PS50928"/>
    </source>
</evidence>
<proteinExistence type="inferred from homology"/>
<accession>A0A0P6X9R0</accession>
<dbReference type="CDD" id="cd06261">
    <property type="entry name" value="TM_PBP2"/>
    <property type="match status" value="1"/>
</dbReference>
<dbReference type="Gene3D" id="1.10.3720.10">
    <property type="entry name" value="MetI-like"/>
    <property type="match status" value="1"/>
</dbReference>
<feature type="transmembrane region" description="Helical" evidence="7">
    <location>
        <begin position="16"/>
        <end position="35"/>
    </location>
</feature>
<feature type="transmembrane region" description="Helical" evidence="7">
    <location>
        <begin position="266"/>
        <end position="286"/>
    </location>
</feature>
<dbReference type="PANTHER" id="PTHR30193:SF37">
    <property type="entry name" value="INNER MEMBRANE ABC TRANSPORTER PERMEASE PROTEIN YCJO"/>
    <property type="match status" value="1"/>
</dbReference>
<dbReference type="AlphaFoldDB" id="A0A0P6X9R0"/>
<dbReference type="Proteomes" id="UP000050417">
    <property type="component" value="Unassembled WGS sequence"/>
</dbReference>
<keyword evidence="6 7" id="KW-0472">Membrane</keyword>
<dbReference type="GO" id="GO:0005886">
    <property type="term" value="C:plasma membrane"/>
    <property type="evidence" value="ECO:0007669"/>
    <property type="project" value="UniProtKB-SubCell"/>
</dbReference>
<organism evidence="9 10">
    <name type="scientific">Ornatilinea apprima</name>
    <dbReference type="NCBI Taxonomy" id="1134406"/>
    <lineage>
        <taxon>Bacteria</taxon>
        <taxon>Bacillati</taxon>
        <taxon>Chloroflexota</taxon>
        <taxon>Anaerolineae</taxon>
        <taxon>Anaerolineales</taxon>
        <taxon>Anaerolineaceae</taxon>
        <taxon>Ornatilinea</taxon>
    </lineage>
</organism>
<dbReference type="InterPro" id="IPR000515">
    <property type="entry name" value="MetI-like"/>
</dbReference>
<dbReference type="SUPFAM" id="SSF161098">
    <property type="entry name" value="MetI-like"/>
    <property type="match status" value="1"/>
</dbReference>
<dbReference type="GO" id="GO:0055085">
    <property type="term" value="P:transmembrane transport"/>
    <property type="evidence" value="ECO:0007669"/>
    <property type="project" value="InterPro"/>
</dbReference>
<evidence type="ECO:0000256" key="7">
    <source>
        <dbReference type="RuleBase" id="RU363032"/>
    </source>
</evidence>
<reference evidence="9 10" key="1">
    <citation type="submission" date="2015-07" db="EMBL/GenBank/DDBJ databases">
        <title>Genome sequence of Ornatilinea apprima DSM 23815.</title>
        <authorList>
            <person name="Hemp J."/>
            <person name="Ward L.M."/>
            <person name="Pace L.A."/>
            <person name="Fischer W.W."/>
        </authorList>
    </citation>
    <scope>NUCLEOTIDE SEQUENCE [LARGE SCALE GENOMIC DNA]</scope>
    <source>
        <strain evidence="9 10">P3M-1</strain>
    </source>
</reference>
<keyword evidence="10" id="KW-1185">Reference proteome</keyword>
<evidence type="ECO:0000256" key="3">
    <source>
        <dbReference type="ARBA" id="ARBA00022475"/>
    </source>
</evidence>
<dbReference type="EMBL" id="LGCL01000016">
    <property type="protein sequence ID" value="KPL78798.1"/>
    <property type="molecule type" value="Genomic_DNA"/>
</dbReference>
<keyword evidence="2 7" id="KW-0813">Transport</keyword>
<feature type="transmembrane region" description="Helical" evidence="7">
    <location>
        <begin position="112"/>
        <end position="132"/>
    </location>
</feature>
<comment type="subcellular location">
    <subcellularLocation>
        <location evidence="1 7">Cell membrane</location>
        <topology evidence="1 7">Multi-pass membrane protein</topology>
    </subcellularLocation>
</comment>
<keyword evidence="5 7" id="KW-1133">Transmembrane helix</keyword>
<feature type="transmembrane region" description="Helical" evidence="7">
    <location>
        <begin position="152"/>
        <end position="171"/>
    </location>
</feature>
<feature type="domain" description="ABC transmembrane type-1" evidence="8">
    <location>
        <begin position="73"/>
        <end position="287"/>
    </location>
</feature>
<dbReference type="InterPro" id="IPR051393">
    <property type="entry name" value="ABC_transporter_permease"/>
</dbReference>
<evidence type="ECO:0000256" key="1">
    <source>
        <dbReference type="ARBA" id="ARBA00004651"/>
    </source>
</evidence>
<dbReference type="PANTHER" id="PTHR30193">
    <property type="entry name" value="ABC TRANSPORTER PERMEASE PROTEIN"/>
    <property type="match status" value="1"/>
</dbReference>
<comment type="caution">
    <text evidence="9">The sequence shown here is derived from an EMBL/GenBank/DDBJ whole genome shotgun (WGS) entry which is preliminary data.</text>
</comment>
<dbReference type="Pfam" id="PF00528">
    <property type="entry name" value="BPD_transp_1"/>
    <property type="match status" value="1"/>
</dbReference>